<feature type="domain" description="DUF6824" evidence="1">
    <location>
        <begin position="360"/>
        <end position="442"/>
    </location>
</feature>
<evidence type="ECO:0000313" key="2">
    <source>
        <dbReference type="EMBL" id="CAJ1969416.1"/>
    </source>
</evidence>
<dbReference type="Proteomes" id="UP001295423">
    <property type="component" value="Unassembled WGS sequence"/>
</dbReference>
<dbReference type="Pfam" id="PF20710">
    <property type="entry name" value="DUF6824"/>
    <property type="match status" value="1"/>
</dbReference>
<gene>
    <name evidence="2" type="ORF">CYCCA115_LOCUS23697</name>
</gene>
<name>A0AAD2GDD8_9STRA</name>
<evidence type="ECO:0000259" key="1">
    <source>
        <dbReference type="Pfam" id="PF20710"/>
    </source>
</evidence>
<dbReference type="Gene3D" id="3.40.525.10">
    <property type="entry name" value="CRAL-TRIO lipid binding domain"/>
    <property type="match status" value="1"/>
</dbReference>
<proteinExistence type="predicted"/>
<protein>
    <recommendedName>
        <fullName evidence="1">DUF6824 domain-containing protein</fullName>
    </recommendedName>
</protein>
<organism evidence="2 3">
    <name type="scientific">Cylindrotheca closterium</name>
    <dbReference type="NCBI Taxonomy" id="2856"/>
    <lineage>
        <taxon>Eukaryota</taxon>
        <taxon>Sar</taxon>
        <taxon>Stramenopiles</taxon>
        <taxon>Ochrophyta</taxon>
        <taxon>Bacillariophyta</taxon>
        <taxon>Bacillariophyceae</taxon>
        <taxon>Bacillariophycidae</taxon>
        <taxon>Bacillariales</taxon>
        <taxon>Bacillariaceae</taxon>
        <taxon>Cylindrotheca</taxon>
    </lineage>
</organism>
<keyword evidence="3" id="KW-1185">Reference proteome</keyword>
<dbReference type="InterPro" id="IPR036273">
    <property type="entry name" value="CRAL/TRIO_N_dom_sf"/>
</dbReference>
<dbReference type="InterPro" id="IPR049227">
    <property type="entry name" value="DUF6824"/>
</dbReference>
<dbReference type="SUPFAM" id="SSF46938">
    <property type="entry name" value="CRAL/TRIO N-terminal domain"/>
    <property type="match status" value="1"/>
</dbReference>
<dbReference type="EMBL" id="CAKOGP040002424">
    <property type="protein sequence ID" value="CAJ1969416.1"/>
    <property type="molecule type" value="Genomic_DNA"/>
</dbReference>
<dbReference type="InterPro" id="IPR036865">
    <property type="entry name" value="CRAL-TRIO_dom_sf"/>
</dbReference>
<comment type="caution">
    <text evidence="2">The sequence shown here is derived from an EMBL/GenBank/DDBJ whole genome shotgun (WGS) entry which is preliminary data.</text>
</comment>
<dbReference type="AlphaFoldDB" id="A0AAD2GDD8"/>
<reference evidence="2" key="1">
    <citation type="submission" date="2023-08" db="EMBL/GenBank/DDBJ databases">
        <authorList>
            <person name="Audoor S."/>
            <person name="Bilcke G."/>
        </authorList>
    </citation>
    <scope>NUCLEOTIDE SEQUENCE</scope>
</reference>
<evidence type="ECO:0000313" key="3">
    <source>
        <dbReference type="Proteomes" id="UP001295423"/>
    </source>
</evidence>
<accession>A0AAD2GDD8</accession>
<sequence length="473" mass="54401">MTSAQLHTGYCKSAEGLFHHTAAASAKMPGNMDARSTNEKLIADELNKLSFQEREEAYEDIHGVRDHVKETPESIEYSLQQMHHHLKLLHDKYAYDLAESLSKDYATDRRLRLKFLRATMFDPKEAASRMAGYFRHKLDLFGWEKLVKNITFEDLGEDSMKAVSQGMMHQVLPSRDTQGRAIVCGWQRLFLAQVDRFKDPVKTLTKAFWYVLTSVADDEETQKKGFVFVSYAVDSNQPSDTIRRETLRSCATVHQILPARTTAVHFCSDSQTAAALWRIIIVSSVTYNRVRLRTHCGSHNEIKYRLMSFGIPINDFPFLERGDVKKTNHLKWIERRKRKEEYLKTHTLPKNAVDIPSRVDVILGRGTPFNSHPGNKRLHEIVADHYDEYDRETRVGKTKIAERIVATVHAYGGKFMKLEDECGMWIEVTSLDSRNKVAHSFRRKREFSVKGSKAVQGATGEDCGRDNKRLREC</sequence>